<proteinExistence type="predicted"/>
<dbReference type="EMBL" id="BKCJ010271638">
    <property type="protein sequence ID" value="GEZ37733.1"/>
    <property type="molecule type" value="Genomic_DNA"/>
</dbReference>
<name>A0A699I7J3_TANCI</name>
<organism evidence="1">
    <name type="scientific">Tanacetum cinerariifolium</name>
    <name type="common">Dalmatian daisy</name>
    <name type="synonym">Chrysanthemum cinerariifolium</name>
    <dbReference type="NCBI Taxonomy" id="118510"/>
    <lineage>
        <taxon>Eukaryota</taxon>
        <taxon>Viridiplantae</taxon>
        <taxon>Streptophyta</taxon>
        <taxon>Embryophyta</taxon>
        <taxon>Tracheophyta</taxon>
        <taxon>Spermatophyta</taxon>
        <taxon>Magnoliopsida</taxon>
        <taxon>eudicotyledons</taxon>
        <taxon>Gunneridae</taxon>
        <taxon>Pentapetalae</taxon>
        <taxon>asterids</taxon>
        <taxon>campanulids</taxon>
        <taxon>Asterales</taxon>
        <taxon>Asteraceae</taxon>
        <taxon>Asteroideae</taxon>
        <taxon>Anthemideae</taxon>
        <taxon>Anthemidinae</taxon>
        <taxon>Tanacetum</taxon>
    </lineage>
</organism>
<dbReference type="PANTHER" id="PTHR46148:SF59">
    <property type="entry name" value="NUCLEOTIDYLTRANSFERASE, RIBONUCLEASE H"/>
    <property type="match status" value="1"/>
</dbReference>
<comment type="caution">
    <text evidence="1">The sequence shown here is derived from an EMBL/GenBank/DDBJ whole genome shotgun (WGS) entry which is preliminary data.</text>
</comment>
<keyword evidence="1" id="KW-0548">Nucleotidyltransferase</keyword>
<dbReference type="PANTHER" id="PTHR46148">
    <property type="entry name" value="CHROMO DOMAIN-CONTAINING PROTEIN"/>
    <property type="match status" value="1"/>
</dbReference>
<keyword evidence="1" id="KW-0808">Transferase</keyword>
<protein>
    <submittedName>
        <fullName evidence="1">Putative reverse transcriptase domain-containing protein</fullName>
    </submittedName>
</protein>
<evidence type="ECO:0000313" key="1">
    <source>
        <dbReference type="EMBL" id="GEZ37733.1"/>
    </source>
</evidence>
<reference evidence="1" key="1">
    <citation type="journal article" date="2019" name="Sci. Rep.">
        <title>Draft genome of Tanacetum cinerariifolium, the natural source of mosquito coil.</title>
        <authorList>
            <person name="Yamashiro T."/>
            <person name="Shiraishi A."/>
            <person name="Satake H."/>
            <person name="Nakayama K."/>
        </authorList>
    </citation>
    <scope>NUCLEOTIDE SEQUENCE</scope>
</reference>
<accession>A0A699I7J3</accession>
<gene>
    <name evidence="1" type="ORF">Tci_509706</name>
</gene>
<dbReference type="GO" id="GO:0003964">
    <property type="term" value="F:RNA-directed DNA polymerase activity"/>
    <property type="evidence" value="ECO:0007669"/>
    <property type="project" value="UniProtKB-KW"/>
</dbReference>
<keyword evidence="1" id="KW-0695">RNA-directed DNA polymerase</keyword>
<sequence length="368" mass="42027">MPTTRQGANVFMTPEAIQAMIDKTLLRNNITDDGSQNFDGGPRRPVQPARVCSYTGFMNCQPLNFKGTKGIVGLSQWFKSMESIFHISGCVVENQVKFATCTLLEESDRQVLPKGEIKKLQIKLWNLKVKGNDVRGYTQRFQELALLCTKFLSDEIEKVDKYINGLPDNIHGNVMSTRPKTLDDAIESDCPVLKNQEVGDAQLTNPVIIHETTKKIIQIKIRIQAARDRQKSYANIRRKPLGFQVSNKVMLKVSLWKGVVRFGKREKLNPSQVHNTFHVSNLKKCLSDESLVIPLEELHVDDKLRIVKEPVKVVNHELKKLKKSRIPIIKVRRNSKRDSEFTGKREDQFKQKYPHLLTKTVPLSSIKS</sequence>
<dbReference type="AlphaFoldDB" id="A0A699I7J3"/>